<proteinExistence type="inferred from homology"/>
<dbReference type="GO" id="GO:0008474">
    <property type="term" value="F:palmitoyl-(protein) hydrolase activity"/>
    <property type="evidence" value="ECO:0007669"/>
    <property type="project" value="UniProtKB-EC"/>
</dbReference>
<protein>
    <recommendedName>
        <fullName evidence="2">palmitoyl-protein hydrolase</fullName>
        <ecNumber evidence="2">3.1.2.22</ecNumber>
    </recommendedName>
</protein>
<organism evidence="12 13">
    <name type="scientific">Apis cerana cerana</name>
    <name type="common">Oriental honeybee</name>
    <dbReference type="NCBI Taxonomy" id="94128"/>
    <lineage>
        <taxon>Eukaryota</taxon>
        <taxon>Metazoa</taxon>
        <taxon>Ecdysozoa</taxon>
        <taxon>Arthropoda</taxon>
        <taxon>Hexapoda</taxon>
        <taxon>Insecta</taxon>
        <taxon>Pterygota</taxon>
        <taxon>Neoptera</taxon>
        <taxon>Endopterygota</taxon>
        <taxon>Hymenoptera</taxon>
        <taxon>Apocrita</taxon>
        <taxon>Aculeata</taxon>
        <taxon>Apoidea</taxon>
        <taxon>Anthophila</taxon>
        <taxon>Apidae</taxon>
        <taxon>Apis</taxon>
    </lineage>
</organism>
<evidence type="ECO:0000256" key="11">
    <source>
        <dbReference type="SAM" id="MobiDB-lite"/>
    </source>
</evidence>
<dbReference type="PANTHER" id="PTHR12277">
    <property type="entry name" value="ALPHA/BETA HYDROLASE DOMAIN-CONTAINING PROTEIN"/>
    <property type="match status" value="1"/>
</dbReference>
<comment type="similarity">
    <text evidence="8">Belongs to the AB hydrolase superfamily. ABHD17 family.</text>
</comment>
<dbReference type="PANTHER" id="PTHR12277:SF81">
    <property type="entry name" value="PROTEIN ABHD13"/>
    <property type="match status" value="1"/>
</dbReference>
<sequence length="665" mass="75182">MNGLSFSELCCLFCCPPCPSRIAAKLAFLPPEPTYAFIEDEGSKVTISLSERAEWQYTEREKESVEGFYARTSRGNRIACLFVRCSATARFTILYSHGNAVDLGQMSSFYLGLGSRINCNIFSYDYSGYGVSGGKPSEKNLYADIDAAWHALRTRYGISPENIILYGQSIGTVPTVDLAARYEVGAVVLHSPLMSGMRVAFPNTKRTWFFDAFPSIDKVPKVTSPVLVIHGTEDDVINFNHGLAIYERCPRAVEPLWVEGAGHNDVELYDQYLERLKQFMDINQKIHHKNSLKETCSEDDDSSLDSNSKKAIQQDEKNMKEEELITNIQDKKHNKTILEGTSIRHNFRLNHISQVAKKHISLPKNIKNPFTKSQKNIVHRTLKNSFGQGHKKADIQISHTTLVDIQVEDCRQYTIEEKSLSSYSNISNDNNKSISDCKNSQSQFKSEKKSPINQFKYSSIESVLDSECTKNNKKYCSNKILNKDTTIKDKKSEEHDTQIHHEKSVESTKKFSWGNKSSKFASKSFEKTCKDKGKNDPIDKKLKAKKILCSPLRKFGRSSLTIEPDKIMINLPKCSPCACRLAASSKILSNDSSLLSRFTINRESPHHAVRSKSPSHIDVQTDISSKSSERTSMQTNLFSNIQQFKKSRYTPRSRSVGELCNIVNK</sequence>
<evidence type="ECO:0000313" key="12">
    <source>
        <dbReference type="EMBL" id="PBC28900.1"/>
    </source>
</evidence>
<evidence type="ECO:0000256" key="5">
    <source>
        <dbReference type="ARBA" id="ARBA00023136"/>
    </source>
</evidence>
<comment type="subcellular location">
    <subcellularLocation>
        <location evidence="1">Cell membrane</location>
    </subcellularLocation>
    <subcellularLocation>
        <location evidence="9">Endomembrane system</location>
        <topology evidence="9">Lipid-anchor</topology>
        <orientation evidence="9">Cytoplasmic side</orientation>
    </subcellularLocation>
</comment>
<dbReference type="EC" id="3.1.2.22" evidence="2"/>
<evidence type="ECO:0000256" key="3">
    <source>
        <dbReference type="ARBA" id="ARBA00022475"/>
    </source>
</evidence>
<keyword evidence="4 12" id="KW-0378">Hydrolase</keyword>
<evidence type="ECO:0000313" key="13">
    <source>
        <dbReference type="Proteomes" id="UP000242457"/>
    </source>
</evidence>
<keyword evidence="5" id="KW-0472">Membrane</keyword>
<gene>
    <name evidence="12" type="ORF">APICC_00327</name>
</gene>
<keyword evidence="7" id="KW-0449">Lipoprotein</keyword>
<dbReference type="EMBL" id="KZ288298">
    <property type="protein sequence ID" value="PBC28900.1"/>
    <property type="molecule type" value="Genomic_DNA"/>
</dbReference>
<evidence type="ECO:0000256" key="2">
    <source>
        <dbReference type="ARBA" id="ARBA00012423"/>
    </source>
</evidence>
<comment type="catalytic activity">
    <reaction evidence="10">
        <text>S-hexadecanoyl-L-cysteinyl-[protein] + H2O = L-cysteinyl-[protein] + hexadecanoate + H(+)</text>
        <dbReference type="Rhea" id="RHEA:19233"/>
        <dbReference type="Rhea" id="RHEA-COMP:10131"/>
        <dbReference type="Rhea" id="RHEA-COMP:11032"/>
        <dbReference type="ChEBI" id="CHEBI:7896"/>
        <dbReference type="ChEBI" id="CHEBI:15377"/>
        <dbReference type="ChEBI" id="CHEBI:15378"/>
        <dbReference type="ChEBI" id="CHEBI:29950"/>
        <dbReference type="ChEBI" id="CHEBI:74151"/>
        <dbReference type="EC" id="3.1.2.22"/>
    </reaction>
</comment>
<evidence type="ECO:0000256" key="6">
    <source>
        <dbReference type="ARBA" id="ARBA00023139"/>
    </source>
</evidence>
<dbReference type="Gene3D" id="3.40.50.1820">
    <property type="entry name" value="alpha/beta hydrolase"/>
    <property type="match status" value="1"/>
</dbReference>
<dbReference type="FunFam" id="3.40.50.1820:FF:000008">
    <property type="entry name" value="Alpha/beta hydrolase domain-containing protein 17B"/>
    <property type="match status" value="1"/>
</dbReference>
<dbReference type="InterPro" id="IPR029058">
    <property type="entry name" value="AB_hydrolase_fold"/>
</dbReference>
<accession>A0A2A3EB34</accession>
<dbReference type="GO" id="GO:0010008">
    <property type="term" value="C:endosome membrane"/>
    <property type="evidence" value="ECO:0007669"/>
    <property type="project" value="TreeGrafter"/>
</dbReference>
<evidence type="ECO:0000256" key="7">
    <source>
        <dbReference type="ARBA" id="ARBA00023288"/>
    </source>
</evidence>
<dbReference type="GO" id="GO:0005886">
    <property type="term" value="C:plasma membrane"/>
    <property type="evidence" value="ECO:0007669"/>
    <property type="project" value="UniProtKB-SubCell"/>
</dbReference>
<evidence type="ECO:0000256" key="10">
    <source>
        <dbReference type="ARBA" id="ARBA00047337"/>
    </source>
</evidence>
<dbReference type="AlphaFoldDB" id="A0A2A3EB34"/>
<feature type="region of interest" description="Disordered" evidence="11">
    <location>
        <begin position="292"/>
        <end position="319"/>
    </location>
</feature>
<keyword evidence="6" id="KW-0564">Palmitate</keyword>
<evidence type="ECO:0000256" key="9">
    <source>
        <dbReference type="ARBA" id="ARBA00046278"/>
    </source>
</evidence>
<keyword evidence="3" id="KW-1003">Cell membrane</keyword>
<name>A0A2A3EB34_APICC</name>
<dbReference type="OrthoDB" id="446723at2759"/>
<reference evidence="12 13" key="1">
    <citation type="submission" date="2014-07" db="EMBL/GenBank/DDBJ databases">
        <title>Genomic and transcriptomic analysis on Apis cerana provide comprehensive insights into honey bee biology.</title>
        <authorList>
            <person name="Diao Q."/>
            <person name="Sun L."/>
            <person name="Zheng H."/>
            <person name="Zheng H."/>
            <person name="Xu S."/>
            <person name="Wang S."/>
            <person name="Zeng Z."/>
            <person name="Hu F."/>
            <person name="Su S."/>
            <person name="Wu J."/>
        </authorList>
    </citation>
    <scope>NUCLEOTIDE SEQUENCE [LARGE SCALE GENOMIC DNA]</scope>
    <source>
        <tissue evidence="12">Pupae without intestine</tissue>
    </source>
</reference>
<dbReference type="STRING" id="94128.A0A2A3EB34"/>
<evidence type="ECO:0000256" key="4">
    <source>
        <dbReference type="ARBA" id="ARBA00022801"/>
    </source>
</evidence>
<evidence type="ECO:0000256" key="8">
    <source>
        <dbReference type="ARBA" id="ARBA00038397"/>
    </source>
</evidence>
<evidence type="ECO:0000256" key="1">
    <source>
        <dbReference type="ARBA" id="ARBA00004236"/>
    </source>
</evidence>
<dbReference type="SUPFAM" id="SSF53474">
    <property type="entry name" value="alpha/beta-Hydrolases"/>
    <property type="match status" value="1"/>
</dbReference>
<dbReference type="Proteomes" id="UP000242457">
    <property type="component" value="Unassembled WGS sequence"/>
</dbReference>
<keyword evidence="13" id="KW-1185">Reference proteome</keyword>